<name>X0TT72_9ZZZZ</name>
<dbReference type="PANTHER" id="PTHR46211">
    <property type="entry name" value="GLYCEROPHOSPHORYL DIESTER PHOSPHODIESTERASE"/>
    <property type="match status" value="1"/>
</dbReference>
<dbReference type="InterPro" id="IPR017946">
    <property type="entry name" value="PLC-like_Pdiesterase_TIM-brl"/>
</dbReference>
<dbReference type="PANTHER" id="PTHR46211:SF1">
    <property type="entry name" value="GLYCEROPHOSPHODIESTER PHOSPHODIESTERASE, CYTOPLASMIC"/>
    <property type="match status" value="1"/>
</dbReference>
<sequence>TKPATGIYFHGRPDTNSGGHVIAHRGASQGAPENTLVAFRLAYEQGARWIEFDVSRLGDGTLVIHHDQTLDRCTDRTGPLSQLTSADLAGIDAGSWFGAQFAGEPLATLKQTLDLIDETGFSANLEIKPREASPEPMARAVARALDARPWARTNILVSSFDLGVLTALRKLMPDQPLAMIYRNLPADWPEILSTLGASSLHMRYQHLTADILAQARKYGFHIRVFTINDPARIEPFRTTGLAGVITDHPPLFLDNPVWVDWAAGWISG</sequence>
<dbReference type="SUPFAM" id="SSF51695">
    <property type="entry name" value="PLC-like phosphodiesterases"/>
    <property type="match status" value="1"/>
</dbReference>
<feature type="domain" description="GP-PDE" evidence="1">
    <location>
        <begin position="19"/>
        <end position="256"/>
    </location>
</feature>
<protein>
    <recommendedName>
        <fullName evidence="1">GP-PDE domain-containing protein</fullName>
    </recommendedName>
</protein>
<dbReference type="GO" id="GO:0008081">
    <property type="term" value="F:phosphoric diester hydrolase activity"/>
    <property type="evidence" value="ECO:0007669"/>
    <property type="project" value="InterPro"/>
</dbReference>
<reference evidence="2" key="1">
    <citation type="journal article" date="2014" name="Front. Microbiol.">
        <title>High frequency of phylogenetically diverse reductive dehalogenase-homologous genes in deep subseafloor sedimentary metagenomes.</title>
        <authorList>
            <person name="Kawai M."/>
            <person name="Futagami T."/>
            <person name="Toyoda A."/>
            <person name="Takaki Y."/>
            <person name="Nishi S."/>
            <person name="Hori S."/>
            <person name="Arai W."/>
            <person name="Tsubouchi T."/>
            <person name="Morono Y."/>
            <person name="Uchiyama I."/>
            <person name="Ito T."/>
            <person name="Fujiyama A."/>
            <person name="Inagaki F."/>
            <person name="Takami H."/>
        </authorList>
    </citation>
    <scope>NUCLEOTIDE SEQUENCE</scope>
    <source>
        <strain evidence="2">Expedition CK06-06</strain>
    </source>
</reference>
<accession>X0TT72</accession>
<organism evidence="2">
    <name type="scientific">marine sediment metagenome</name>
    <dbReference type="NCBI Taxonomy" id="412755"/>
    <lineage>
        <taxon>unclassified sequences</taxon>
        <taxon>metagenomes</taxon>
        <taxon>ecological metagenomes</taxon>
    </lineage>
</organism>
<dbReference type="PROSITE" id="PS50007">
    <property type="entry name" value="PIPLC_X_DOMAIN"/>
    <property type="match status" value="1"/>
</dbReference>
<dbReference type="GO" id="GO:0006629">
    <property type="term" value="P:lipid metabolic process"/>
    <property type="evidence" value="ECO:0007669"/>
    <property type="project" value="InterPro"/>
</dbReference>
<evidence type="ECO:0000259" key="1">
    <source>
        <dbReference type="PROSITE" id="PS51704"/>
    </source>
</evidence>
<dbReference type="InterPro" id="IPR030395">
    <property type="entry name" value="GP_PDE_dom"/>
</dbReference>
<gene>
    <name evidence="2" type="ORF">S01H1_19041</name>
</gene>
<dbReference type="Pfam" id="PF03009">
    <property type="entry name" value="GDPD"/>
    <property type="match status" value="1"/>
</dbReference>
<comment type="caution">
    <text evidence="2">The sequence shown here is derived from an EMBL/GenBank/DDBJ whole genome shotgun (WGS) entry which is preliminary data.</text>
</comment>
<proteinExistence type="predicted"/>
<dbReference type="AlphaFoldDB" id="X0TT72"/>
<dbReference type="EMBL" id="BARS01010242">
    <property type="protein sequence ID" value="GAF91372.1"/>
    <property type="molecule type" value="Genomic_DNA"/>
</dbReference>
<dbReference type="PROSITE" id="PS51704">
    <property type="entry name" value="GP_PDE"/>
    <property type="match status" value="1"/>
</dbReference>
<feature type="non-terminal residue" evidence="2">
    <location>
        <position position="1"/>
    </location>
</feature>
<evidence type="ECO:0000313" key="2">
    <source>
        <dbReference type="EMBL" id="GAF91372.1"/>
    </source>
</evidence>
<dbReference type="Gene3D" id="3.20.20.190">
    <property type="entry name" value="Phosphatidylinositol (PI) phosphodiesterase"/>
    <property type="match status" value="1"/>
</dbReference>